<protein>
    <submittedName>
        <fullName evidence="1">Uncharacterized protein</fullName>
    </submittedName>
</protein>
<dbReference type="EMBL" id="AMZN01000020">
    <property type="protein sequence ID" value="ELR72513.1"/>
    <property type="molecule type" value="Genomic_DNA"/>
</dbReference>
<keyword evidence="2" id="KW-1185">Reference proteome</keyword>
<comment type="caution">
    <text evidence="1">The sequence shown here is derived from an EMBL/GenBank/DDBJ whole genome shotgun (WGS) entry which is preliminary data.</text>
</comment>
<organism evidence="1 2">
    <name type="scientific">Fulvivirga imtechensis AK7</name>
    <dbReference type="NCBI Taxonomy" id="1237149"/>
    <lineage>
        <taxon>Bacteria</taxon>
        <taxon>Pseudomonadati</taxon>
        <taxon>Bacteroidota</taxon>
        <taxon>Cytophagia</taxon>
        <taxon>Cytophagales</taxon>
        <taxon>Fulvivirgaceae</taxon>
        <taxon>Fulvivirga</taxon>
    </lineage>
</organism>
<sequence length="105" mass="11169">MFTVTMAPPETVDGQPEASVTETKVYVVVATGETLIRKVLIVTPLTLKLDIPSVYTTSHGEVPVKSNLKSVDEPSHIALSPESTPETPGSIVTVIEKSGPKQVPM</sequence>
<proteinExistence type="predicted"/>
<evidence type="ECO:0000313" key="1">
    <source>
        <dbReference type="EMBL" id="ELR72513.1"/>
    </source>
</evidence>
<accession>L8JWD3</accession>
<gene>
    <name evidence="1" type="ORF">C900_01455</name>
</gene>
<dbReference type="Proteomes" id="UP000011135">
    <property type="component" value="Unassembled WGS sequence"/>
</dbReference>
<dbReference type="AlphaFoldDB" id="L8JWD3"/>
<reference evidence="1 2" key="1">
    <citation type="submission" date="2012-12" db="EMBL/GenBank/DDBJ databases">
        <title>Genome assembly of Fulvivirga imtechensis AK7.</title>
        <authorList>
            <person name="Nupur N."/>
            <person name="Khatri I."/>
            <person name="Kumar R."/>
            <person name="Subramanian S."/>
            <person name="Pinnaka A."/>
        </authorList>
    </citation>
    <scope>NUCLEOTIDE SEQUENCE [LARGE SCALE GENOMIC DNA]</scope>
    <source>
        <strain evidence="1 2">AK7</strain>
    </source>
</reference>
<evidence type="ECO:0000313" key="2">
    <source>
        <dbReference type="Proteomes" id="UP000011135"/>
    </source>
</evidence>
<name>L8JWD3_9BACT</name>